<dbReference type="Proteomes" id="UP001243757">
    <property type="component" value="Unassembled WGS sequence"/>
</dbReference>
<evidence type="ECO:0000259" key="4">
    <source>
        <dbReference type="PROSITE" id="PS51118"/>
    </source>
</evidence>
<evidence type="ECO:0000256" key="2">
    <source>
        <dbReference type="ARBA" id="ARBA00023125"/>
    </source>
</evidence>
<dbReference type="InterPro" id="IPR036388">
    <property type="entry name" value="WH-like_DNA-bd_sf"/>
</dbReference>
<dbReference type="SUPFAM" id="SSF46785">
    <property type="entry name" value="Winged helix' DNA-binding domain"/>
    <property type="match status" value="1"/>
</dbReference>
<organism evidence="5 6">
    <name type="scientific">Pseudodonghicola flavimaris</name>
    <dbReference type="NCBI Taxonomy" id="3050036"/>
    <lineage>
        <taxon>Bacteria</taxon>
        <taxon>Pseudomonadati</taxon>
        <taxon>Pseudomonadota</taxon>
        <taxon>Alphaproteobacteria</taxon>
        <taxon>Rhodobacterales</taxon>
        <taxon>Paracoccaceae</taxon>
        <taxon>Pseudodonghicola</taxon>
    </lineage>
</organism>
<dbReference type="InterPro" id="IPR036390">
    <property type="entry name" value="WH_DNA-bd_sf"/>
</dbReference>
<evidence type="ECO:0000256" key="3">
    <source>
        <dbReference type="ARBA" id="ARBA00023163"/>
    </source>
</evidence>
<sequence length="238" mass="27048">MRDRKSYGQFCPVAMSADLLCKRWTVLIIRELLDGALGFNEIRNGVPLMSRTLLSARLAELEQAGLLRRNLPGPGRRAGYQLTTAGQALLPVIQALGDWGQEWIEPDLAIGDVDYGFLLWNLRKSVSRLPNMPANFLVRLHFVDAPEGHKLHWLSYAGPDIDICHTDPGGDVDVWIECELVAFAEIWMGWRPFSDALRERKIQLDGPRAFTEDPFRWLGRSRHAETRKRPPAERVKPV</sequence>
<keyword evidence="3" id="KW-0804">Transcription</keyword>
<name>A0ABT7F709_9RHOB</name>
<proteinExistence type="predicted"/>
<dbReference type="InterPro" id="IPR002577">
    <property type="entry name" value="HTH_HxlR"/>
</dbReference>
<dbReference type="EMBL" id="JASNJD010000024">
    <property type="protein sequence ID" value="MDK3020395.1"/>
    <property type="molecule type" value="Genomic_DNA"/>
</dbReference>
<reference evidence="5 6" key="1">
    <citation type="submission" date="2023-05" db="EMBL/GenBank/DDBJ databases">
        <title>Pseudodonghicola sp. nov.</title>
        <authorList>
            <person name="Huang J."/>
        </authorList>
    </citation>
    <scope>NUCLEOTIDE SEQUENCE [LARGE SCALE GENOMIC DNA]</scope>
    <source>
        <strain evidence="5 6">IC7</strain>
    </source>
</reference>
<evidence type="ECO:0000256" key="1">
    <source>
        <dbReference type="ARBA" id="ARBA00023015"/>
    </source>
</evidence>
<evidence type="ECO:0000313" key="5">
    <source>
        <dbReference type="EMBL" id="MDK3020395.1"/>
    </source>
</evidence>
<dbReference type="RefSeq" id="WP_284483079.1">
    <property type="nucleotide sequence ID" value="NZ_JASNJD010000024.1"/>
</dbReference>
<gene>
    <name evidence="5" type="ORF">QO033_22140</name>
</gene>
<dbReference type="PROSITE" id="PS51118">
    <property type="entry name" value="HTH_HXLR"/>
    <property type="match status" value="1"/>
</dbReference>
<dbReference type="InterPro" id="IPR036527">
    <property type="entry name" value="SCP2_sterol-bd_dom_sf"/>
</dbReference>
<dbReference type="PANTHER" id="PTHR33204">
    <property type="entry name" value="TRANSCRIPTIONAL REGULATOR, MARR FAMILY"/>
    <property type="match status" value="1"/>
</dbReference>
<dbReference type="CDD" id="cd00090">
    <property type="entry name" value="HTH_ARSR"/>
    <property type="match status" value="1"/>
</dbReference>
<dbReference type="SUPFAM" id="SSF55718">
    <property type="entry name" value="SCP-like"/>
    <property type="match status" value="1"/>
</dbReference>
<protein>
    <submittedName>
        <fullName evidence="5">Helix-turn-helix domain-containing protein</fullName>
    </submittedName>
</protein>
<dbReference type="Pfam" id="PF01638">
    <property type="entry name" value="HxlR"/>
    <property type="match status" value="1"/>
</dbReference>
<dbReference type="InterPro" id="IPR011991">
    <property type="entry name" value="ArsR-like_HTH"/>
</dbReference>
<feature type="domain" description="HTH hxlR-type" evidence="4">
    <location>
        <begin position="11"/>
        <end position="108"/>
    </location>
</feature>
<accession>A0ABT7F709</accession>
<keyword evidence="1" id="KW-0805">Transcription regulation</keyword>
<keyword evidence="2" id="KW-0238">DNA-binding</keyword>
<dbReference type="PANTHER" id="PTHR33204:SF18">
    <property type="entry name" value="TRANSCRIPTIONAL REGULATORY PROTEIN"/>
    <property type="match status" value="1"/>
</dbReference>
<dbReference type="Gene3D" id="1.10.10.10">
    <property type="entry name" value="Winged helix-like DNA-binding domain superfamily/Winged helix DNA-binding domain"/>
    <property type="match status" value="1"/>
</dbReference>
<comment type="caution">
    <text evidence="5">The sequence shown here is derived from an EMBL/GenBank/DDBJ whole genome shotgun (WGS) entry which is preliminary data.</text>
</comment>
<keyword evidence="6" id="KW-1185">Reference proteome</keyword>
<evidence type="ECO:0000313" key="6">
    <source>
        <dbReference type="Proteomes" id="UP001243757"/>
    </source>
</evidence>